<dbReference type="PANTHER" id="PTHR11239">
    <property type="entry name" value="DNA-DIRECTED RNA POLYMERASE"/>
    <property type="match status" value="1"/>
</dbReference>
<dbReference type="GO" id="GO:0006351">
    <property type="term" value="P:DNA-templated transcription"/>
    <property type="evidence" value="ECO:0007669"/>
    <property type="project" value="InterPro"/>
</dbReference>
<dbReference type="SMART" id="SM00661">
    <property type="entry name" value="RPOL9"/>
    <property type="match status" value="1"/>
</dbReference>
<protein>
    <recommendedName>
        <fullName evidence="5">TFIIS-type domain-containing protein</fullName>
    </recommendedName>
</protein>
<gene>
    <name evidence="6" type="ORF">S12H4_43779</name>
</gene>
<dbReference type="InterPro" id="IPR006288">
    <property type="entry name" value="TFS"/>
</dbReference>
<keyword evidence="4" id="KW-0804">Transcription</keyword>
<dbReference type="GO" id="GO:0003899">
    <property type="term" value="F:DNA-directed RNA polymerase activity"/>
    <property type="evidence" value="ECO:0007669"/>
    <property type="project" value="InterPro"/>
</dbReference>
<dbReference type="InterPro" id="IPR001529">
    <property type="entry name" value="Zn_ribbon_RPB9"/>
</dbReference>
<reference evidence="6" key="1">
    <citation type="journal article" date="2014" name="Front. Microbiol.">
        <title>High frequency of phylogenetically diverse reductive dehalogenase-homologous genes in deep subseafloor sedimentary metagenomes.</title>
        <authorList>
            <person name="Kawai M."/>
            <person name="Futagami T."/>
            <person name="Toyoda A."/>
            <person name="Takaki Y."/>
            <person name="Nishi S."/>
            <person name="Hori S."/>
            <person name="Arai W."/>
            <person name="Tsubouchi T."/>
            <person name="Morono Y."/>
            <person name="Uchiyama I."/>
            <person name="Ito T."/>
            <person name="Fujiyama A."/>
            <person name="Inagaki F."/>
            <person name="Takami H."/>
        </authorList>
    </citation>
    <scope>NUCLEOTIDE SEQUENCE</scope>
    <source>
        <strain evidence="6">Expedition CK06-06</strain>
    </source>
</reference>
<dbReference type="Gene3D" id="2.20.25.10">
    <property type="match status" value="1"/>
</dbReference>
<keyword evidence="4" id="KW-0805">Transcription regulation</keyword>
<dbReference type="SMART" id="SM00440">
    <property type="entry name" value="ZnF_C2C2"/>
    <property type="match status" value="1"/>
</dbReference>
<dbReference type="InterPro" id="IPR001222">
    <property type="entry name" value="Znf_TFIIS"/>
</dbReference>
<dbReference type="PIRSF" id="PIRSF005586">
    <property type="entry name" value="RNApol_RpoM"/>
    <property type="match status" value="1"/>
</dbReference>
<dbReference type="PROSITE" id="PS00466">
    <property type="entry name" value="ZF_TFIIS_1"/>
    <property type="match status" value="1"/>
</dbReference>
<dbReference type="AlphaFoldDB" id="X1V470"/>
<accession>X1V470</accession>
<dbReference type="GO" id="GO:0006355">
    <property type="term" value="P:regulation of DNA-templated transcription"/>
    <property type="evidence" value="ECO:0007669"/>
    <property type="project" value="InterPro"/>
</dbReference>
<dbReference type="GO" id="GO:0003676">
    <property type="term" value="F:nucleic acid binding"/>
    <property type="evidence" value="ECO:0007669"/>
    <property type="project" value="InterPro"/>
</dbReference>
<keyword evidence="3" id="KW-0862">Zinc</keyword>
<evidence type="ECO:0000256" key="4">
    <source>
        <dbReference type="ARBA" id="ARBA00023015"/>
    </source>
</evidence>
<name>X1V470_9ZZZZ</name>
<evidence type="ECO:0000256" key="2">
    <source>
        <dbReference type="ARBA" id="ARBA00022771"/>
    </source>
</evidence>
<dbReference type="NCBIfam" id="TIGR01384">
    <property type="entry name" value="TFS_arch"/>
    <property type="match status" value="1"/>
</dbReference>
<evidence type="ECO:0000256" key="1">
    <source>
        <dbReference type="ARBA" id="ARBA00022723"/>
    </source>
</evidence>
<dbReference type="GO" id="GO:0008270">
    <property type="term" value="F:zinc ion binding"/>
    <property type="evidence" value="ECO:0007669"/>
    <property type="project" value="UniProtKB-KW"/>
</dbReference>
<proteinExistence type="predicted"/>
<feature type="domain" description="TFIIS-type" evidence="5">
    <location>
        <begin position="68"/>
        <end position="108"/>
    </location>
</feature>
<dbReference type="PANTHER" id="PTHR11239:SF12">
    <property type="entry name" value="DNA-DIRECTED RNA POLYMERASE III SUBUNIT RPC10"/>
    <property type="match status" value="1"/>
</dbReference>
<dbReference type="EMBL" id="BARW01026909">
    <property type="protein sequence ID" value="GAJ10602.1"/>
    <property type="molecule type" value="Genomic_DNA"/>
</dbReference>
<organism evidence="6">
    <name type="scientific">marine sediment metagenome</name>
    <dbReference type="NCBI Taxonomy" id="412755"/>
    <lineage>
        <taxon>unclassified sequences</taxon>
        <taxon>metagenomes</taxon>
        <taxon>ecological metagenomes</taxon>
    </lineage>
</organism>
<dbReference type="InterPro" id="IPR012164">
    <property type="entry name" value="Rpa12/Rpb9/Rpc10/TFS"/>
</dbReference>
<dbReference type="SUPFAM" id="SSF57783">
    <property type="entry name" value="Zinc beta-ribbon"/>
    <property type="match status" value="1"/>
</dbReference>
<evidence type="ECO:0000259" key="5">
    <source>
        <dbReference type="PROSITE" id="PS51133"/>
    </source>
</evidence>
<evidence type="ECO:0000313" key="6">
    <source>
        <dbReference type="EMBL" id="GAJ10602.1"/>
    </source>
</evidence>
<dbReference type="PROSITE" id="PS51133">
    <property type="entry name" value="ZF_TFIIS_2"/>
    <property type="match status" value="1"/>
</dbReference>
<comment type="caution">
    <text evidence="6">The sequence shown here is derived from an EMBL/GenBank/DDBJ whole genome shotgun (WGS) entry which is preliminary data.</text>
</comment>
<evidence type="ECO:0000256" key="3">
    <source>
        <dbReference type="ARBA" id="ARBA00022833"/>
    </source>
</evidence>
<keyword evidence="1" id="KW-0479">Metal-binding</keyword>
<sequence>MVQFCPECSNLLRKKTEDGNAYLVCKCGYQEILDTSIEHESVQKKREAIEKNLIIVSNEDKISLHLIVKKICPKCQHKEAETWTVQIRSSDEPSTHFFRCVKCKYTWREG</sequence>
<dbReference type="Pfam" id="PF01096">
    <property type="entry name" value="Zn_ribbon_TFIIS"/>
    <property type="match status" value="1"/>
</dbReference>
<keyword evidence="2" id="KW-0863">Zinc-finger</keyword>